<name>A0ACC3NEP2_9PEZI</name>
<keyword evidence="2" id="KW-1185">Reference proteome</keyword>
<reference evidence="1" key="1">
    <citation type="submission" date="2023-07" db="EMBL/GenBank/DDBJ databases">
        <title>Black Yeasts Isolated from many extreme environments.</title>
        <authorList>
            <person name="Coleine C."/>
            <person name="Stajich J.E."/>
            <person name="Selbmann L."/>
        </authorList>
    </citation>
    <scope>NUCLEOTIDE SEQUENCE</scope>
    <source>
        <strain evidence="1">CCFEE 5714</strain>
    </source>
</reference>
<evidence type="ECO:0000313" key="1">
    <source>
        <dbReference type="EMBL" id="KAK3715602.1"/>
    </source>
</evidence>
<dbReference type="EMBL" id="JAUTXU010000048">
    <property type="protein sequence ID" value="KAK3715602.1"/>
    <property type="molecule type" value="Genomic_DNA"/>
</dbReference>
<evidence type="ECO:0000313" key="2">
    <source>
        <dbReference type="Proteomes" id="UP001281147"/>
    </source>
</evidence>
<proteinExistence type="predicted"/>
<sequence length="312" mass="32558">MAIMGLFSGLSLARPTQQPAECAACLQPQDTWTQAQSDHCPALFDSGACTSTSLTRSAEPPAECAACLQPESTWTQDQSDHCPALLDSGACEATKHQPRAESWASTSYVTTRVTVTKHQPRGESYSSTVYVTTTPDYCTAMPPTTMYLPPTKTTIPVQPSSPPAMTTSCRTAQIWRSSEYIPSKACHTMTSSTSRSHVYKTSHSVATSTPISASSTSASGVISYKTFHSMTTSASMPVPPSSSTSATSGPHYSASIPKKYATSAIPSGSIGTSEPSESAIPPPPTLMGGGSQVEGSIVGLLAVAGVAVFPFL</sequence>
<comment type="caution">
    <text evidence="1">The sequence shown here is derived from an EMBL/GenBank/DDBJ whole genome shotgun (WGS) entry which is preliminary data.</text>
</comment>
<accession>A0ACC3NEP2</accession>
<protein>
    <submittedName>
        <fullName evidence="1">Uncharacterized protein</fullName>
    </submittedName>
</protein>
<dbReference type="Proteomes" id="UP001281147">
    <property type="component" value="Unassembled WGS sequence"/>
</dbReference>
<gene>
    <name evidence="1" type="ORF">LTR37_007090</name>
</gene>
<organism evidence="1 2">
    <name type="scientific">Vermiconidia calcicola</name>
    <dbReference type="NCBI Taxonomy" id="1690605"/>
    <lineage>
        <taxon>Eukaryota</taxon>
        <taxon>Fungi</taxon>
        <taxon>Dikarya</taxon>
        <taxon>Ascomycota</taxon>
        <taxon>Pezizomycotina</taxon>
        <taxon>Dothideomycetes</taxon>
        <taxon>Dothideomycetidae</taxon>
        <taxon>Mycosphaerellales</taxon>
        <taxon>Extremaceae</taxon>
        <taxon>Vermiconidia</taxon>
    </lineage>
</organism>